<proteinExistence type="inferred from homology"/>
<evidence type="ECO:0000256" key="3">
    <source>
        <dbReference type="ARBA" id="ARBA00022741"/>
    </source>
</evidence>
<dbReference type="SUPFAM" id="SSF52540">
    <property type="entry name" value="P-loop containing nucleoside triphosphate hydrolases"/>
    <property type="match status" value="1"/>
</dbReference>
<dbReference type="InterPro" id="IPR055237">
    <property type="entry name" value="Cdc6_lid"/>
</dbReference>
<dbReference type="Gene3D" id="3.40.50.300">
    <property type="entry name" value="P-loop containing nucleotide triphosphate hydrolases"/>
    <property type="match status" value="1"/>
</dbReference>
<dbReference type="Pfam" id="PF22703">
    <property type="entry name" value="Cdc6_lid"/>
    <property type="match status" value="1"/>
</dbReference>
<comment type="similarity">
    <text evidence="1 5">Belongs to the CDC6/cdc18 family.</text>
</comment>
<evidence type="ECO:0000256" key="5">
    <source>
        <dbReference type="HAMAP-Rule" id="MF_01407"/>
    </source>
</evidence>
<dbReference type="InterPro" id="IPR027417">
    <property type="entry name" value="P-loop_NTPase"/>
</dbReference>
<reference evidence="7 8" key="1">
    <citation type="journal article" date="2019" name="Int. J. Syst. Evol. Microbiol.">
        <title>The Global Catalogue of Microorganisms (GCM) 10K type strain sequencing project: providing services to taxonomists for standard genome sequencing and annotation.</title>
        <authorList>
            <consortium name="The Broad Institute Genomics Platform"/>
            <consortium name="The Broad Institute Genome Sequencing Center for Infectious Disease"/>
            <person name="Wu L."/>
            <person name="Ma J."/>
        </authorList>
    </citation>
    <scope>NUCLEOTIDE SEQUENCE [LARGE SCALE GENOMIC DNA]</scope>
    <source>
        <strain evidence="7 8">DT31</strain>
    </source>
</reference>
<keyword evidence="8" id="KW-1185">Reference proteome</keyword>
<evidence type="ECO:0000256" key="4">
    <source>
        <dbReference type="ARBA" id="ARBA00022840"/>
    </source>
</evidence>
<dbReference type="PANTHER" id="PTHR10763:SF22">
    <property type="entry name" value="ORC1-TYPE DNA REPLICATION PROTEIN"/>
    <property type="match status" value="1"/>
</dbReference>
<dbReference type="SUPFAM" id="SSF46785">
    <property type="entry name" value="Winged helix' DNA-binding domain"/>
    <property type="match status" value="1"/>
</dbReference>
<dbReference type="SMART" id="SM01074">
    <property type="entry name" value="Cdc6_C"/>
    <property type="match status" value="1"/>
</dbReference>
<keyword evidence="2 5" id="KW-0235">DNA replication</keyword>
<dbReference type="Gene3D" id="1.10.8.60">
    <property type="match status" value="1"/>
</dbReference>
<gene>
    <name evidence="7" type="ORF">ACFQL9_13340</name>
</gene>
<name>A0ABD5WFQ8_9EURY</name>
<evidence type="ECO:0000313" key="8">
    <source>
        <dbReference type="Proteomes" id="UP001596461"/>
    </source>
</evidence>
<dbReference type="NCBIfam" id="TIGR02928">
    <property type="entry name" value="orc1/cdc6 family replication initiation protein"/>
    <property type="match status" value="1"/>
</dbReference>
<keyword evidence="3 5" id="KW-0547">Nucleotide-binding</keyword>
<feature type="domain" description="Cdc6 C-terminal" evidence="6">
    <location>
        <begin position="319"/>
        <end position="402"/>
    </location>
</feature>
<dbReference type="InterPro" id="IPR050311">
    <property type="entry name" value="ORC1/CDC6"/>
</dbReference>
<evidence type="ECO:0000256" key="1">
    <source>
        <dbReference type="ARBA" id="ARBA00006184"/>
    </source>
</evidence>
<dbReference type="InterPro" id="IPR014277">
    <property type="entry name" value="Orc1/Cdc6_arc"/>
</dbReference>
<accession>A0ABD5WFQ8</accession>
<dbReference type="InterPro" id="IPR036388">
    <property type="entry name" value="WH-like_DNA-bd_sf"/>
</dbReference>
<dbReference type="GO" id="GO:0005524">
    <property type="term" value="F:ATP binding"/>
    <property type="evidence" value="ECO:0007669"/>
    <property type="project" value="UniProtKB-UniRule"/>
</dbReference>
<comment type="caution">
    <text evidence="7">The sequence shown here is derived from an EMBL/GenBank/DDBJ whole genome shotgun (WGS) entry which is preliminary data.</text>
</comment>
<evidence type="ECO:0000256" key="2">
    <source>
        <dbReference type="ARBA" id="ARBA00022705"/>
    </source>
</evidence>
<feature type="binding site" evidence="5">
    <location>
        <position position="221"/>
    </location>
    <ligand>
        <name>ATP</name>
        <dbReference type="ChEBI" id="CHEBI:30616"/>
    </ligand>
</feature>
<dbReference type="RefSeq" id="WP_390210895.1">
    <property type="nucleotide sequence ID" value="NZ_JBHTAH010000012.1"/>
</dbReference>
<dbReference type="CDD" id="cd08768">
    <property type="entry name" value="Cdc6_C"/>
    <property type="match status" value="1"/>
</dbReference>
<protein>
    <recommendedName>
        <fullName evidence="5">ORC1-type DNA replication protein</fullName>
    </recommendedName>
</protein>
<dbReference type="Gene3D" id="1.10.10.10">
    <property type="entry name" value="Winged helix-like DNA-binding domain superfamily/Winged helix DNA-binding domain"/>
    <property type="match status" value="1"/>
</dbReference>
<dbReference type="AlphaFoldDB" id="A0ABD5WFQ8"/>
<organism evidence="7 8">
    <name type="scientific">Halobaculum lipolyticum</name>
    <dbReference type="NCBI Taxonomy" id="3032001"/>
    <lineage>
        <taxon>Archaea</taxon>
        <taxon>Methanobacteriati</taxon>
        <taxon>Methanobacteriota</taxon>
        <taxon>Stenosarchaea group</taxon>
        <taxon>Halobacteria</taxon>
        <taxon>Halobacteriales</taxon>
        <taxon>Haloferacaceae</taxon>
        <taxon>Halobaculum</taxon>
    </lineage>
</organism>
<keyword evidence="4 5" id="KW-0067">ATP-binding</keyword>
<dbReference type="InterPro" id="IPR049945">
    <property type="entry name" value="AAA_22"/>
</dbReference>
<dbReference type="Pfam" id="PF09079">
    <property type="entry name" value="WHD_Cdc6"/>
    <property type="match status" value="1"/>
</dbReference>
<comment type="caution">
    <text evidence="5">Lacks conserved residue(s) required for the propagation of feature annotation.</text>
</comment>
<dbReference type="Proteomes" id="UP001596461">
    <property type="component" value="Unassembled WGS sequence"/>
</dbReference>
<evidence type="ECO:0000259" key="6">
    <source>
        <dbReference type="SMART" id="SM01074"/>
    </source>
</evidence>
<sequence>MRTFGDEDTIFADMDRLNPNTKTYQPETLPERESELDQLHSALRPATMGSTPLNVFVYGPTGQGKTVGISLKTSQLQAFADEKDMDLNVVHVRCKGMDKSYHVMTHLLKSLREKRLGPGEELPSGYQKKTLLAMIIDELEEIGGTVVVILDEIDAIGSNDYILYELPRAEPDGVRLSIIGITNDLQFREGLDADVRSSLGEDEIEFAPYDANQLRDILARRAAGALRDTVVTDPDNPFDSLESDVVADDAIPLASAYAAQDSGDAREAIKLMFRACRFADDAGESTVAAKHVKEAHEYLEQAAVERGIQSLPLQRALALLTVTQATITGTKSPETTDLHDIYQVFCEDLDAAAISERRFRDKLNDLADSGILTKETRGRGQGLGKTNRYELDVKVETVLDNLESDSRLGSFITETLRPRTKS</sequence>
<feature type="binding site" evidence="5">
    <location>
        <position position="209"/>
    </location>
    <ligand>
        <name>ATP</name>
        <dbReference type="ChEBI" id="CHEBI:30616"/>
    </ligand>
</feature>
<dbReference type="InterPro" id="IPR036390">
    <property type="entry name" value="WH_DNA-bd_sf"/>
</dbReference>
<dbReference type="HAMAP" id="MF_01407">
    <property type="entry name" value="ORC1_type_DNA_replic_protein"/>
    <property type="match status" value="1"/>
</dbReference>
<dbReference type="PANTHER" id="PTHR10763">
    <property type="entry name" value="CELL DIVISION CONTROL PROTEIN 6-RELATED"/>
    <property type="match status" value="1"/>
</dbReference>
<comment type="function">
    <text evidence="5">Involved in regulation of DNA replication.</text>
</comment>
<evidence type="ECO:0000313" key="7">
    <source>
        <dbReference type="EMBL" id="MFC7070632.1"/>
    </source>
</evidence>
<dbReference type="Pfam" id="PF13401">
    <property type="entry name" value="AAA_22"/>
    <property type="match status" value="1"/>
</dbReference>
<dbReference type="GO" id="GO:0006260">
    <property type="term" value="P:DNA replication"/>
    <property type="evidence" value="ECO:0007669"/>
    <property type="project" value="UniProtKB-UniRule"/>
</dbReference>
<dbReference type="InterPro" id="IPR015163">
    <property type="entry name" value="Cdc6_C"/>
</dbReference>
<dbReference type="EMBL" id="JBHTAH010000012">
    <property type="protein sequence ID" value="MFC7070632.1"/>
    <property type="molecule type" value="Genomic_DNA"/>
</dbReference>